<feature type="domain" description="HTH myb-type" evidence="6">
    <location>
        <begin position="1"/>
        <end position="57"/>
    </location>
</feature>
<dbReference type="Pfam" id="PF00249">
    <property type="entry name" value="Myb_DNA-binding"/>
    <property type="match status" value="2"/>
</dbReference>
<evidence type="ECO:0000313" key="8">
    <source>
        <dbReference type="EMBL" id="WOG89897.1"/>
    </source>
</evidence>
<dbReference type="PROSITE" id="PS50090">
    <property type="entry name" value="MYB_LIKE"/>
    <property type="match status" value="2"/>
</dbReference>
<feature type="domain" description="Myb-like" evidence="5">
    <location>
        <begin position="1"/>
        <end position="53"/>
    </location>
</feature>
<name>A0A166F2A4_DAUCS</name>
<dbReference type="GO" id="GO:0005634">
    <property type="term" value="C:nucleus"/>
    <property type="evidence" value="ECO:0007669"/>
    <property type="project" value="UniProtKB-SubCell"/>
</dbReference>
<dbReference type="InterPro" id="IPR001005">
    <property type="entry name" value="SANT/Myb"/>
</dbReference>
<reference evidence="8" key="2">
    <citation type="submission" date="2022-03" db="EMBL/GenBank/DDBJ databases">
        <title>Draft title - Genomic analysis of global carrot germplasm unveils the trajectory of domestication and the origin of high carotenoid orange carrot.</title>
        <authorList>
            <person name="Iorizzo M."/>
            <person name="Ellison S."/>
            <person name="Senalik D."/>
            <person name="Macko-Podgorni A."/>
            <person name="Grzebelus D."/>
            <person name="Bostan H."/>
            <person name="Rolling W."/>
            <person name="Curaba J."/>
            <person name="Simon P."/>
        </authorList>
    </citation>
    <scope>NUCLEOTIDE SEQUENCE</scope>
    <source>
        <tissue evidence="8">Leaf</tissue>
    </source>
</reference>
<dbReference type="OrthoDB" id="2143914at2759"/>
<proteinExistence type="predicted"/>
<dbReference type="GO" id="GO:0003677">
    <property type="term" value="F:DNA binding"/>
    <property type="evidence" value="ECO:0007669"/>
    <property type="project" value="UniProtKB-KW"/>
</dbReference>
<evidence type="ECO:0000259" key="5">
    <source>
        <dbReference type="PROSITE" id="PS50090"/>
    </source>
</evidence>
<dbReference type="AlphaFoldDB" id="A0A166F2A4"/>
<dbReference type="PANTHER" id="PTHR10641:SF1377">
    <property type="entry name" value="MYB-RELATED PROTEIN MYB4-LIKE"/>
    <property type="match status" value="1"/>
</dbReference>
<dbReference type="Proteomes" id="UP000077755">
    <property type="component" value="Chromosome 2"/>
</dbReference>
<dbReference type="InterPro" id="IPR015495">
    <property type="entry name" value="Myb_TF_plants"/>
</dbReference>
<dbReference type="PANTHER" id="PTHR10641">
    <property type="entry name" value="MYB FAMILY TRANSCRIPTION FACTOR"/>
    <property type="match status" value="1"/>
</dbReference>
<keyword evidence="2" id="KW-0677">Repeat</keyword>
<evidence type="ECO:0000256" key="4">
    <source>
        <dbReference type="ARBA" id="ARBA00023242"/>
    </source>
</evidence>
<dbReference type="InterPro" id="IPR009057">
    <property type="entry name" value="Homeodomain-like_sf"/>
</dbReference>
<evidence type="ECO:0000313" key="9">
    <source>
        <dbReference type="Proteomes" id="UP000077755"/>
    </source>
</evidence>
<keyword evidence="9" id="KW-1185">Reference proteome</keyword>
<dbReference type="KEGG" id="dcr:108207799"/>
<dbReference type="CDD" id="cd00167">
    <property type="entry name" value="SANT"/>
    <property type="match status" value="2"/>
</dbReference>
<keyword evidence="4" id="KW-0539">Nucleus</keyword>
<dbReference type="InterPro" id="IPR017930">
    <property type="entry name" value="Myb_dom"/>
</dbReference>
<dbReference type="SUPFAM" id="SSF46689">
    <property type="entry name" value="Homeodomain-like"/>
    <property type="match status" value="1"/>
</dbReference>
<protein>
    <submittedName>
        <fullName evidence="7">Uncharacterized protein</fullName>
    </submittedName>
</protein>
<dbReference type="PROSITE" id="PS51294">
    <property type="entry name" value="HTH_MYB"/>
    <property type="match status" value="2"/>
</dbReference>
<dbReference type="EMBL" id="LNRQ01000002">
    <property type="protein sequence ID" value="KZN07256.1"/>
    <property type="molecule type" value="Genomic_DNA"/>
</dbReference>
<gene>
    <name evidence="7" type="ORF">DCAR_008093</name>
    <name evidence="8" type="ORF">DCAR_0209137</name>
</gene>
<feature type="domain" description="Myb-like" evidence="5">
    <location>
        <begin position="54"/>
        <end position="103"/>
    </location>
</feature>
<evidence type="ECO:0000259" key="6">
    <source>
        <dbReference type="PROSITE" id="PS51294"/>
    </source>
</evidence>
<evidence type="ECO:0000313" key="7">
    <source>
        <dbReference type="EMBL" id="KZN07256.1"/>
    </source>
</evidence>
<evidence type="ECO:0000256" key="1">
    <source>
        <dbReference type="ARBA" id="ARBA00004123"/>
    </source>
</evidence>
<dbReference type="EMBL" id="CP093344">
    <property type="protein sequence ID" value="WOG89897.1"/>
    <property type="molecule type" value="Genomic_DNA"/>
</dbReference>
<comment type="subcellular location">
    <subcellularLocation>
        <location evidence="1">Nucleus</location>
    </subcellularLocation>
</comment>
<dbReference type="STRING" id="79200.A0A166F2A4"/>
<dbReference type="SMART" id="SM00717">
    <property type="entry name" value="SANT"/>
    <property type="match status" value="2"/>
</dbReference>
<dbReference type="Gene3D" id="1.10.10.60">
    <property type="entry name" value="Homeodomain-like"/>
    <property type="match status" value="2"/>
</dbReference>
<evidence type="ECO:0000256" key="3">
    <source>
        <dbReference type="ARBA" id="ARBA00023125"/>
    </source>
</evidence>
<evidence type="ECO:0000256" key="2">
    <source>
        <dbReference type="ARBA" id="ARBA00022737"/>
    </source>
</evidence>
<reference evidence="7" key="1">
    <citation type="journal article" date="2016" name="Nat. Genet.">
        <title>A high-quality carrot genome assembly provides new insights into carotenoid accumulation and asterid genome evolution.</title>
        <authorList>
            <person name="Iorizzo M."/>
            <person name="Ellison S."/>
            <person name="Senalik D."/>
            <person name="Zeng P."/>
            <person name="Satapoomin P."/>
            <person name="Huang J."/>
            <person name="Bowman M."/>
            <person name="Iovene M."/>
            <person name="Sanseverino W."/>
            <person name="Cavagnaro P."/>
            <person name="Yildiz M."/>
            <person name="Macko-Podgorni A."/>
            <person name="Moranska E."/>
            <person name="Grzebelus E."/>
            <person name="Grzebelus D."/>
            <person name="Ashrafi H."/>
            <person name="Zheng Z."/>
            <person name="Cheng S."/>
            <person name="Spooner D."/>
            <person name="Van Deynze A."/>
            <person name="Simon P."/>
        </authorList>
    </citation>
    <scope>NUCLEOTIDE SEQUENCE [LARGE SCALE GENOMIC DNA]</scope>
    <source>
        <tissue evidence="7">Leaf</tissue>
    </source>
</reference>
<accession>A0A166F2A4</accession>
<keyword evidence="3" id="KW-0238">DNA-binding</keyword>
<feature type="domain" description="HTH myb-type" evidence="6">
    <location>
        <begin position="58"/>
        <end position="107"/>
    </location>
</feature>
<dbReference type="FunFam" id="1.10.10.60:FF:000001">
    <property type="entry name" value="MYB-related transcription factor"/>
    <property type="match status" value="1"/>
</dbReference>
<organism evidence="7">
    <name type="scientific">Daucus carota subsp. sativus</name>
    <name type="common">Carrot</name>
    <dbReference type="NCBI Taxonomy" id="79200"/>
    <lineage>
        <taxon>Eukaryota</taxon>
        <taxon>Viridiplantae</taxon>
        <taxon>Streptophyta</taxon>
        <taxon>Embryophyta</taxon>
        <taxon>Tracheophyta</taxon>
        <taxon>Spermatophyta</taxon>
        <taxon>Magnoliopsida</taxon>
        <taxon>eudicotyledons</taxon>
        <taxon>Gunneridae</taxon>
        <taxon>Pentapetalae</taxon>
        <taxon>asterids</taxon>
        <taxon>campanulids</taxon>
        <taxon>Apiales</taxon>
        <taxon>Apiaceae</taxon>
        <taxon>Apioideae</taxon>
        <taxon>Scandiceae</taxon>
        <taxon>Daucinae</taxon>
        <taxon>Daucus</taxon>
        <taxon>Daucus sect. Daucus</taxon>
    </lineage>
</organism>
<dbReference type="Gramene" id="KZN07256">
    <property type="protein sequence ID" value="KZN07256"/>
    <property type="gene ID" value="DCAR_008093"/>
</dbReference>
<sequence length="222" mass="25945">MASSKKCPWTREEDMRLVNYISKHGIWNWSQMPKHAGLSRTGKSCRLRWMNYLDPRVKRGNYSEEEDEIIISMRHDGAGWSSIAESLPGRSDNEIKNRWHSRLSKRLASDMVQIMKPYREQIVSDLKAMMNNDDSLIPEASQVEVACEDYPLPSHILNIGGLSSNIAPPTCADPHIRFWRDPYSLENIYDTDEYATYAYPVFGTPKLHDWFRESFYPYYQQL</sequence>